<dbReference type="InterPro" id="IPR000504">
    <property type="entry name" value="RRM_dom"/>
</dbReference>
<name>A0A9P7V5B7_9ASCO</name>
<evidence type="ECO:0000259" key="9">
    <source>
        <dbReference type="PROSITE" id="PS50102"/>
    </source>
</evidence>
<dbReference type="InterPro" id="IPR024675">
    <property type="entry name" value="eIF3g_N"/>
</dbReference>
<protein>
    <recommendedName>
        <fullName evidence="6">Eukaryotic translation initiation factor 3 subunit G</fullName>
        <shortName evidence="6">eIF3g</shortName>
    </recommendedName>
    <alternativeName>
        <fullName evidence="6">Eukaryotic translation initiation factor 3 RNA-binding subunit</fullName>
        <shortName evidence="6">eIF-3 RNA-binding subunit</shortName>
    </alternativeName>
    <alternativeName>
        <fullName evidence="6">Translation initiation factor eIF3 p33 subunit homolog</fullName>
        <shortName evidence="6">eIF3 p33 homolog</shortName>
    </alternativeName>
</protein>
<organism evidence="10 11">
    <name type="scientific">Scheffersomyces spartinae</name>
    <dbReference type="NCBI Taxonomy" id="45513"/>
    <lineage>
        <taxon>Eukaryota</taxon>
        <taxon>Fungi</taxon>
        <taxon>Dikarya</taxon>
        <taxon>Ascomycota</taxon>
        <taxon>Saccharomycotina</taxon>
        <taxon>Pichiomycetes</taxon>
        <taxon>Debaryomycetaceae</taxon>
        <taxon>Scheffersomyces</taxon>
    </lineage>
</organism>
<dbReference type="OrthoDB" id="639027at2759"/>
<dbReference type="GeneID" id="66116832"/>
<dbReference type="CDD" id="cd12933">
    <property type="entry name" value="eIF3G"/>
    <property type="match status" value="1"/>
</dbReference>
<evidence type="ECO:0000256" key="5">
    <source>
        <dbReference type="ARBA" id="ARBA00022917"/>
    </source>
</evidence>
<evidence type="ECO:0000256" key="2">
    <source>
        <dbReference type="ARBA" id="ARBA00022540"/>
    </source>
</evidence>
<dbReference type="GO" id="GO:0016282">
    <property type="term" value="C:eukaryotic 43S preinitiation complex"/>
    <property type="evidence" value="ECO:0007669"/>
    <property type="project" value="UniProtKB-UniRule"/>
</dbReference>
<dbReference type="GO" id="GO:0003743">
    <property type="term" value="F:translation initiation factor activity"/>
    <property type="evidence" value="ECO:0007669"/>
    <property type="project" value="UniProtKB-UniRule"/>
</dbReference>
<feature type="domain" description="RRM" evidence="9">
    <location>
        <begin position="192"/>
        <end position="271"/>
    </location>
</feature>
<evidence type="ECO:0000256" key="3">
    <source>
        <dbReference type="ARBA" id="ARBA00022553"/>
    </source>
</evidence>
<keyword evidence="4 7" id="KW-0694">RNA-binding</keyword>
<dbReference type="SUPFAM" id="SSF54928">
    <property type="entry name" value="RNA-binding domain, RBD"/>
    <property type="match status" value="1"/>
</dbReference>
<feature type="region of interest" description="Disordered" evidence="8">
    <location>
        <begin position="1"/>
        <end position="23"/>
    </location>
</feature>
<dbReference type="InterPro" id="IPR035979">
    <property type="entry name" value="RBD_domain_sf"/>
</dbReference>
<sequence length="274" mass="30225">MSSGISSWADAADDVPGTVVTSNADGTKTVVSYRNNEGKLEKITQIIKEVKVTEKVHPLVAQRRKWIKYGKERNTPPGPDTRTTQLGEKIELKLGTAWKEQEKEEEALRAQEAANIVSDQRIKCRSCGGAHFTSKCPYKDTLGPATPAEAQGASGIPEDDGANGPGKYVPRHMRRDANGNLPPKDMSRDDACTLKVTQLNSIVDETMLRSELFAKYAPLARVTVVRNKETGESRGIAYVTFATESLAERALEELNGKGYYSLILRLEWSKKKKT</sequence>
<evidence type="ECO:0000256" key="4">
    <source>
        <dbReference type="ARBA" id="ARBA00022884"/>
    </source>
</evidence>
<dbReference type="InterPro" id="IPR017334">
    <property type="entry name" value="eIF3_g"/>
</dbReference>
<evidence type="ECO:0000313" key="11">
    <source>
        <dbReference type="Proteomes" id="UP000790833"/>
    </source>
</evidence>
<dbReference type="AlphaFoldDB" id="A0A9P7V5B7"/>
<dbReference type="PIRSF" id="PIRSF037949">
    <property type="entry name" value="Transl_init_eIF-3_RNA-bind"/>
    <property type="match status" value="1"/>
</dbReference>
<dbReference type="RefSeq" id="XP_043046966.1">
    <property type="nucleotide sequence ID" value="XM_043194181.1"/>
</dbReference>
<dbReference type="GO" id="GO:0001732">
    <property type="term" value="P:formation of cytoplasmic translation initiation complex"/>
    <property type="evidence" value="ECO:0007669"/>
    <property type="project" value="UniProtKB-UniRule"/>
</dbReference>
<dbReference type="InterPro" id="IPR012677">
    <property type="entry name" value="Nucleotide-bd_a/b_plait_sf"/>
</dbReference>
<dbReference type="EMBL" id="JAHMUF010000030">
    <property type="protein sequence ID" value="KAG7191414.1"/>
    <property type="molecule type" value="Genomic_DNA"/>
</dbReference>
<comment type="similarity">
    <text evidence="6">Belongs to the eIF-3 subunit G family.</text>
</comment>
<dbReference type="PROSITE" id="PS50102">
    <property type="entry name" value="RRM"/>
    <property type="match status" value="1"/>
</dbReference>
<comment type="subunit">
    <text evidence="6">Component of the eukaryotic translation initiation factor 3 (eIF-3) complex.</text>
</comment>
<dbReference type="Pfam" id="PF12353">
    <property type="entry name" value="eIF3g"/>
    <property type="match status" value="1"/>
</dbReference>
<dbReference type="CDD" id="cd12408">
    <property type="entry name" value="RRM_eIF3G_like"/>
    <property type="match status" value="1"/>
</dbReference>
<accession>A0A9P7V5B7</accession>
<comment type="subcellular location">
    <subcellularLocation>
        <location evidence="6">Cytoplasm</location>
    </subcellularLocation>
</comment>
<keyword evidence="1 6" id="KW-0963">Cytoplasm</keyword>
<dbReference type="Pfam" id="PF00076">
    <property type="entry name" value="RRM_1"/>
    <property type="match status" value="1"/>
</dbReference>
<reference evidence="10" key="1">
    <citation type="submission" date="2021-03" db="EMBL/GenBank/DDBJ databases">
        <authorList>
            <person name="Palmer J.M."/>
        </authorList>
    </citation>
    <scope>NUCLEOTIDE SEQUENCE</scope>
    <source>
        <strain evidence="10">ARV_011</strain>
    </source>
</reference>
<evidence type="ECO:0000313" key="10">
    <source>
        <dbReference type="EMBL" id="KAG7191414.1"/>
    </source>
</evidence>
<evidence type="ECO:0000256" key="6">
    <source>
        <dbReference type="HAMAP-Rule" id="MF_03006"/>
    </source>
</evidence>
<dbReference type="GO" id="GO:0003723">
    <property type="term" value="F:RNA binding"/>
    <property type="evidence" value="ECO:0007669"/>
    <property type="project" value="UniProtKB-UniRule"/>
</dbReference>
<keyword evidence="5 6" id="KW-0648">Protein biosynthesis</keyword>
<dbReference type="HAMAP" id="MF_03006">
    <property type="entry name" value="eIF3g"/>
    <property type="match status" value="1"/>
</dbReference>
<dbReference type="GO" id="GO:0033290">
    <property type="term" value="C:eukaryotic 48S preinitiation complex"/>
    <property type="evidence" value="ECO:0007669"/>
    <property type="project" value="UniProtKB-UniRule"/>
</dbReference>
<gene>
    <name evidence="6 10" type="primary">TIF35</name>
    <name evidence="10" type="ORF">KQ657_003458</name>
</gene>
<evidence type="ECO:0000256" key="8">
    <source>
        <dbReference type="SAM" id="MobiDB-lite"/>
    </source>
</evidence>
<evidence type="ECO:0000256" key="7">
    <source>
        <dbReference type="PROSITE-ProRule" id="PRU00176"/>
    </source>
</evidence>
<evidence type="ECO:0000256" key="1">
    <source>
        <dbReference type="ARBA" id="ARBA00022490"/>
    </source>
</evidence>
<comment type="function">
    <text evidence="6">RNA-binding component of the eukaryotic translation initiation factor 3 (eIF-3) complex, which is involved in protein synthesis of a specialized repertoire of mRNAs and, together with other initiation factors, stimulates binding of mRNA and methionyl-tRNAi to the 40S ribosome. The eIF-3 complex specifically targets and initiates translation of a subset of mRNAs involved in cell proliferation. This subunit can bind 18S rRNA.</text>
</comment>
<keyword evidence="2 6" id="KW-0396">Initiation factor</keyword>
<dbReference type="Proteomes" id="UP000790833">
    <property type="component" value="Unassembled WGS sequence"/>
</dbReference>
<dbReference type="Gene3D" id="3.30.70.330">
    <property type="match status" value="1"/>
</dbReference>
<keyword evidence="11" id="KW-1185">Reference proteome</keyword>
<keyword evidence="3" id="KW-0597">Phosphoprotein</keyword>
<dbReference type="SMART" id="SM00360">
    <property type="entry name" value="RRM"/>
    <property type="match status" value="1"/>
</dbReference>
<dbReference type="GO" id="GO:0005852">
    <property type="term" value="C:eukaryotic translation initiation factor 3 complex"/>
    <property type="evidence" value="ECO:0007669"/>
    <property type="project" value="UniProtKB-UniRule"/>
</dbReference>
<dbReference type="PANTHER" id="PTHR10352">
    <property type="entry name" value="EUKARYOTIC TRANSLATION INITIATION FACTOR 3 SUBUNIT G"/>
    <property type="match status" value="1"/>
</dbReference>
<proteinExistence type="inferred from homology"/>
<dbReference type="InterPro" id="IPR034240">
    <property type="entry name" value="eIF3G_RRM"/>
</dbReference>
<comment type="caution">
    <text evidence="10">The sequence shown here is derived from an EMBL/GenBank/DDBJ whole genome shotgun (WGS) entry which is preliminary data.</text>
</comment>
<feature type="region of interest" description="Disordered" evidence="8">
    <location>
        <begin position="146"/>
        <end position="167"/>
    </location>
</feature>